<reference evidence="1" key="1">
    <citation type="submission" date="2023-04" db="EMBL/GenBank/DDBJ databases">
        <title>Draft Genome sequencing of Naganishia species isolated from polar environments using Oxford Nanopore Technology.</title>
        <authorList>
            <person name="Leo P."/>
            <person name="Venkateswaran K."/>
        </authorList>
    </citation>
    <scope>NUCLEOTIDE SEQUENCE</scope>
    <source>
        <strain evidence="1">MNA-CCFEE 5262</strain>
    </source>
</reference>
<protein>
    <submittedName>
        <fullName evidence="1">Uncharacterized protein</fullName>
    </submittedName>
</protein>
<name>A0ACC2VIV1_9TREE</name>
<accession>A0ACC2VIV1</accession>
<comment type="caution">
    <text evidence="1">The sequence shown here is derived from an EMBL/GenBank/DDBJ whole genome shotgun (WGS) entry which is preliminary data.</text>
</comment>
<evidence type="ECO:0000313" key="1">
    <source>
        <dbReference type="EMBL" id="KAJ9099020.1"/>
    </source>
</evidence>
<proteinExistence type="predicted"/>
<dbReference type="EMBL" id="JASBWS010000086">
    <property type="protein sequence ID" value="KAJ9099020.1"/>
    <property type="molecule type" value="Genomic_DNA"/>
</dbReference>
<dbReference type="Proteomes" id="UP001230649">
    <property type="component" value="Unassembled WGS sequence"/>
</dbReference>
<organism evidence="1 2">
    <name type="scientific">Naganishia adeliensis</name>
    <dbReference type="NCBI Taxonomy" id="92952"/>
    <lineage>
        <taxon>Eukaryota</taxon>
        <taxon>Fungi</taxon>
        <taxon>Dikarya</taxon>
        <taxon>Basidiomycota</taxon>
        <taxon>Agaricomycotina</taxon>
        <taxon>Tremellomycetes</taxon>
        <taxon>Filobasidiales</taxon>
        <taxon>Filobasidiaceae</taxon>
        <taxon>Naganishia</taxon>
    </lineage>
</organism>
<evidence type="ECO:0000313" key="2">
    <source>
        <dbReference type="Proteomes" id="UP001230649"/>
    </source>
</evidence>
<gene>
    <name evidence="1" type="ORF">QFC20_005777</name>
</gene>
<sequence length="268" mass="29664">MSAQYNRRTSPLLKGSPSASSFAGLSLFHDNSRSHLLDDLTVLCGDIKFPLLNMAKEKIVKKCGTIEKSKPVGPAKRQESSTFASLRDVFLCRTRSVESSFFDDKHLQQSSSQSANTFDWLGHPAMQYPFEEKNGTGYSDNSLTSTSSGMSSESEKLSFNSLATSQVLDTQRVSRRPSIFRRRAMLPLWINTALARIYPNNSESRFSRINGTSFPSSPQTLSLEFPTSPASFTGIKVDVDGLNERRESAGSGGSAEKKPRNKWNGNWV</sequence>
<keyword evidence="2" id="KW-1185">Reference proteome</keyword>